<dbReference type="Gramene" id="GBG73942">
    <property type="protein sequence ID" value="GBG73942"/>
    <property type="gene ID" value="CBR_g17657"/>
</dbReference>
<dbReference type="AlphaFoldDB" id="A0A388KVD8"/>
<reference evidence="2 3" key="1">
    <citation type="journal article" date="2018" name="Cell">
        <title>The Chara Genome: Secondary Complexity and Implications for Plant Terrestrialization.</title>
        <authorList>
            <person name="Nishiyama T."/>
            <person name="Sakayama H."/>
            <person name="Vries J.D."/>
            <person name="Buschmann H."/>
            <person name="Saint-Marcoux D."/>
            <person name="Ullrich K.K."/>
            <person name="Haas F.B."/>
            <person name="Vanderstraeten L."/>
            <person name="Becker D."/>
            <person name="Lang D."/>
            <person name="Vosolsobe S."/>
            <person name="Rombauts S."/>
            <person name="Wilhelmsson P.K.I."/>
            <person name="Janitza P."/>
            <person name="Kern R."/>
            <person name="Heyl A."/>
            <person name="Rumpler F."/>
            <person name="Villalobos L.I.A.C."/>
            <person name="Clay J.M."/>
            <person name="Skokan R."/>
            <person name="Toyoda A."/>
            <person name="Suzuki Y."/>
            <person name="Kagoshima H."/>
            <person name="Schijlen E."/>
            <person name="Tajeshwar N."/>
            <person name="Catarino B."/>
            <person name="Hetherington A.J."/>
            <person name="Saltykova A."/>
            <person name="Bonnot C."/>
            <person name="Breuninger H."/>
            <person name="Symeonidi A."/>
            <person name="Radhakrishnan G.V."/>
            <person name="Van Nieuwerburgh F."/>
            <person name="Deforce D."/>
            <person name="Chang C."/>
            <person name="Karol K.G."/>
            <person name="Hedrich R."/>
            <person name="Ulvskov P."/>
            <person name="Glockner G."/>
            <person name="Delwiche C.F."/>
            <person name="Petrasek J."/>
            <person name="Van de Peer Y."/>
            <person name="Friml J."/>
            <person name="Beilby M."/>
            <person name="Dolan L."/>
            <person name="Kohara Y."/>
            <person name="Sugano S."/>
            <person name="Fujiyama A."/>
            <person name="Delaux P.-M."/>
            <person name="Quint M."/>
            <person name="TheiBen G."/>
            <person name="Hagemann M."/>
            <person name="Harholt J."/>
            <person name="Dunand C."/>
            <person name="Zachgo S."/>
            <person name="Langdale J."/>
            <person name="Maumus F."/>
            <person name="Straeten D.V.D."/>
            <person name="Gould S.B."/>
            <person name="Rensing S.A."/>
        </authorList>
    </citation>
    <scope>NUCLEOTIDE SEQUENCE [LARGE SCALE GENOMIC DNA]</scope>
    <source>
        <strain evidence="2 3">S276</strain>
    </source>
</reference>
<proteinExistence type="predicted"/>
<feature type="compositionally biased region" description="Acidic residues" evidence="1">
    <location>
        <begin position="488"/>
        <end position="510"/>
    </location>
</feature>
<feature type="region of interest" description="Disordered" evidence="1">
    <location>
        <begin position="435"/>
        <end position="549"/>
    </location>
</feature>
<feature type="compositionally biased region" description="Polar residues" evidence="1">
    <location>
        <begin position="435"/>
        <end position="451"/>
    </location>
</feature>
<dbReference type="Proteomes" id="UP000265515">
    <property type="component" value="Unassembled WGS sequence"/>
</dbReference>
<gene>
    <name evidence="2" type="ORF">CBR_g17657</name>
</gene>
<organism evidence="2 3">
    <name type="scientific">Chara braunii</name>
    <name type="common">Braun's stonewort</name>
    <dbReference type="NCBI Taxonomy" id="69332"/>
    <lineage>
        <taxon>Eukaryota</taxon>
        <taxon>Viridiplantae</taxon>
        <taxon>Streptophyta</taxon>
        <taxon>Charophyceae</taxon>
        <taxon>Charales</taxon>
        <taxon>Characeae</taxon>
        <taxon>Chara</taxon>
    </lineage>
</organism>
<feature type="region of interest" description="Disordered" evidence="1">
    <location>
        <begin position="1"/>
        <end position="24"/>
    </location>
</feature>
<comment type="caution">
    <text evidence="2">The sequence shown here is derived from an EMBL/GenBank/DDBJ whole genome shotgun (WGS) entry which is preliminary data.</text>
</comment>
<keyword evidence="3" id="KW-1185">Reference proteome</keyword>
<evidence type="ECO:0000313" key="3">
    <source>
        <dbReference type="Proteomes" id="UP000265515"/>
    </source>
</evidence>
<accession>A0A388KVD8</accession>
<feature type="region of interest" description="Disordered" evidence="1">
    <location>
        <begin position="302"/>
        <end position="332"/>
    </location>
</feature>
<feature type="compositionally biased region" description="Polar residues" evidence="1">
    <location>
        <begin position="466"/>
        <end position="482"/>
    </location>
</feature>
<feature type="region of interest" description="Disordered" evidence="1">
    <location>
        <begin position="151"/>
        <end position="239"/>
    </location>
</feature>
<protein>
    <submittedName>
        <fullName evidence="2">Uncharacterized protein</fullName>
    </submittedName>
</protein>
<feature type="compositionally biased region" description="Basic and acidic residues" evidence="1">
    <location>
        <begin position="205"/>
        <end position="215"/>
    </location>
</feature>
<sequence length="782" mass="83011">MPRVNWWPVEDLSDDSEDVEDERDTMEVGKREAEVQLGAHQAEEGGTERMVEEVREMMEKCFDRMVLPDMSRFAKEYGLKPETCPHTIEISTVQQHGPFPGGQRTPIANGGFGLTTAHARGGLHADTLRQGTAPILHQQQPSGDHFVFGAQGGGQGGPQGAAENIAGGSSSRGVLGSPQDSVRPNQRNLKFDKKKNTKDLTATVTEREGVPRELGGRGQVTSDGHSNVGHLTTTQIPNSHPIGAGLMAVELVLNSDAARSGRGESGKVPVDAGITQLAGAGMVGSDGTNSFPGTFEGQADGNNTSHAVYPVSSSGVKGDARIPPTGSPHGGADLVAAQTAAPTATGLDAVTADTYGITVGQPSGSATGEKGFTGEIPPAERTVDPSAGIISQHAAEVSADMNGDQLSLKIAVITQKMCKSVKDAILYRRKDNTATATDGRTGESVGNATLHSQRDDEIPQHVGLSADNSSGLSPGMQLGQQQIREEEMVNEVQEEDEDEPQQSEDSQDSLEEGRPAKEKRGRTASPGKEEKRKTVRATRRTGNPASRSTGTKYLVPLICRKTQEGIFFLTYSMGTNIKFLTPSTVEGNLSQASMMSKVKNYLGANAPVRVMPGIGSRRVVRPGRNGNKVQLTIDAFDVRPSEKDLELLANSKGCWCPLDWVKEDSLLHANMVYTAEGISGDVLIEYNQQLATDFNLFSSSFTRLLSLPLQGKGSGPDEGEERKRKSSLTSPHLRVAMRSDAVPAAVAVAAVSVTTSNGETISMFPPADISLIQDSGATVVNE</sequence>
<feature type="compositionally biased region" description="Acidic residues" evidence="1">
    <location>
        <begin position="11"/>
        <end position="24"/>
    </location>
</feature>
<evidence type="ECO:0000313" key="2">
    <source>
        <dbReference type="EMBL" id="GBG73942.1"/>
    </source>
</evidence>
<dbReference type="EMBL" id="BFEA01000193">
    <property type="protein sequence ID" value="GBG73942.1"/>
    <property type="molecule type" value="Genomic_DNA"/>
</dbReference>
<feature type="compositionally biased region" description="Polar residues" evidence="1">
    <location>
        <begin position="302"/>
        <end position="315"/>
    </location>
</feature>
<name>A0A388KVD8_CHABU</name>
<feature type="compositionally biased region" description="Polar residues" evidence="1">
    <location>
        <begin position="540"/>
        <end position="549"/>
    </location>
</feature>
<evidence type="ECO:0000256" key="1">
    <source>
        <dbReference type="SAM" id="MobiDB-lite"/>
    </source>
</evidence>
<feature type="compositionally biased region" description="Polar residues" evidence="1">
    <location>
        <begin position="167"/>
        <end position="188"/>
    </location>
</feature>
<feature type="compositionally biased region" description="Polar residues" evidence="1">
    <location>
        <begin position="219"/>
        <end position="238"/>
    </location>
</feature>